<feature type="non-terminal residue" evidence="4">
    <location>
        <position position="723"/>
    </location>
</feature>
<feature type="region of interest" description="Disordered" evidence="2">
    <location>
        <begin position="395"/>
        <end position="419"/>
    </location>
</feature>
<dbReference type="GO" id="GO:0099572">
    <property type="term" value="C:postsynaptic specialization"/>
    <property type="evidence" value="ECO:0007669"/>
    <property type="project" value="TreeGrafter"/>
</dbReference>
<keyword evidence="3" id="KW-0472">Membrane</keyword>
<feature type="compositionally biased region" description="Polar residues" evidence="2">
    <location>
        <begin position="410"/>
        <end position="419"/>
    </location>
</feature>
<dbReference type="GO" id="GO:0098978">
    <property type="term" value="C:glutamatergic synapse"/>
    <property type="evidence" value="ECO:0007669"/>
    <property type="project" value="TreeGrafter"/>
</dbReference>
<dbReference type="EMBL" id="JASPKZ010009823">
    <property type="protein sequence ID" value="KAJ9575706.1"/>
    <property type="molecule type" value="Genomic_DNA"/>
</dbReference>
<dbReference type="GO" id="GO:0023052">
    <property type="term" value="P:signaling"/>
    <property type="evidence" value="ECO:0007669"/>
    <property type="project" value="InterPro"/>
</dbReference>
<keyword evidence="3" id="KW-0812">Transmembrane</keyword>
<feature type="compositionally biased region" description="Polar residues" evidence="2">
    <location>
        <begin position="269"/>
        <end position="280"/>
    </location>
</feature>
<protein>
    <submittedName>
        <fullName evidence="4">Uncharacterized protein</fullName>
    </submittedName>
</protein>
<feature type="transmembrane region" description="Helical" evidence="3">
    <location>
        <begin position="15"/>
        <end position="37"/>
    </location>
</feature>
<gene>
    <name evidence="4" type="ORF">L9F63_007465</name>
</gene>
<feature type="region of interest" description="Disordered" evidence="2">
    <location>
        <begin position="442"/>
        <end position="470"/>
    </location>
</feature>
<accession>A0AAD7Z870</accession>
<evidence type="ECO:0000313" key="4">
    <source>
        <dbReference type="EMBL" id="KAJ9575706.1"/>
    </source>
</evidence>
<dbReference type="GO" id="GO:0060090">
    <property type="term" value="F:molecular adaptor activity"/>
    <property type="evidence" value="ECO:0007669"/>
    <property type="project" value="TreeGrafter"/>
</dbReference>
<proteinExistence type="inferred from homology"/>
<evidence type="ECO:0000313" key="5">
    <source>
        <dbReference type="Proteomes" id="UP001233999"/>
    </source>
</evidence>
<dbReference type="InterPro" id="IPR005026">
    <property type="entry name" value="SAPAP"/>
</dbReference>
<reference evidence="4" key="1">
    <citation type="journal article" date="2023" name="IScience">
        <title>Live-bearing cockroach genome reveals convergent evolutionary mechanisms linked to viviparity in insects and beyond.</title>
        <authorList>
            <person name="Fouks B."/>
            <person name="Harrison M.C."/>
            <person name="Mikhailova A.A."/>
            <person name="Marchal E."/>
            <person name="English S."/>
            <person name="Carruthers M."/>
            <person name="Jennings E.C."/>
            <person name="Chiamaka E.L."/>
            <person name="Frigard R.A."/>
            <person name="Pippel M."/>
            <person name="Attardo G.M."/>
            <person name="Benoit J.B."/>
            <person name="Bornberg-Bauer E."/>
            <person name="Tobe S.S."/>
        </authorList>
    </citation>
    <scope>NUCLEOTIDE SEQUENCE</scope>
    <source>
        <strain evidence="4">Stay&amp;Tobe</strain>
    </source>
</reference>
<dbReference type="PANTHER" id="PTHR12353:SF31">
    <property type="entry name" value="LD44824P"/>
    <property type="match status" value="1"/>
</dbReference>
<keyword evidence="5" id="KW-1185">Reference proteome</keyword>
<organism evidence="4 5">
    <name type="scientific">Diploptera punctata</name>
    <name type="common">Pacific beetle cockroach</name>
    <dbReference type="NCBI Taxonomy" id="6984"/>
    <lineage>
        <taxon>Eukaryota</taxon>
        <taxon>Metazoa</taxon>
        <taxon>Ecdysozoa</taxon>
        <taxon>Arthropoda</taxon>
        <taxon>Hexapoda</taxon>
        <taxon>Insecta</taxon>
        <taxon>Pterygota</taxon>
        <taxon>Neoptera</taxon>
        <taxon>Polyneoptera</taxon>
        <taxon>Dictyoptera</taxon>
        <taxon>Blattodea</taxon>
        <taxon>Blaberoidea</taxon>
        <taxon>Blaberidae</taxon>
        <taxon>Diplopterinae</taxon>
        <taxon>Diploptera</taxon>
    </lineage>
</organism>
<comment type="caution">
    <text evidence="4">The sequence shown here is derived from an EMBL/GenBank/DDBJ whole genome shotgun (WGS) entry which is preliminary data.</text>
</comment>
<feature type="region of interest" description="Disordered" evidence="2">
    <location>
        <begin position="643"/>
        <end position="723"/>
    </location>
</feature>
<dbReference type="AlphaFoldDB" id="A0AAD7Z870"/>
<name>A0AAD7Z870_DIPPU</name>
<feature type="compositionally biased region" description="Basic and acidic residues" evidence="2">
    <location>
        <begin position="673"/>
        <end position="698"/>
    </location>
</feature>
<reference evidence="4" key="2">
    <citation type="submission" date="2023-05" db="EMBL/GenBank/DDBJ databases">
        <authorList>
            <person name="Fouks B."/>
        </authorList>
    </citation>
    <scope>NUCLEOTIDE SEQUENCE</scope>
    <source>
        <strain evidence="4">Stay&amp;Tobe</strain>
        <tissue evidence="4">Testes</tissue>
    </source>
</reference>
<feature type="compositionally biased region" description="Polar residues" evidence="2">
    <location>
        <begin position="319"/>
        <end position="347"/>
    </location>
</feature>
<sequence length="723" mass="78745">TRESCRGYKLLKDGVSAFLSLTFCNLTYLLFVIYFSVKLFNRCAPCDIHQHNSSMASNESIGSCSLDVDVTASDTSECLDAGTISARTLRSLPLSAKSQDPDTIPTELSGGASTPEYVKRTALVPVVNGNSIAKAGEYSLGDDNFKGKKPSYLGLACSISGYSGITTYDSKLREGFRSRDHSPGRISIIKSRDVSPLRSNGEQITPTYRESTRNFMSSMLTTDSSFSSTHYESSNSPLTSVPRDGFGAFSPVKCSPESPKTAARDSPGSRVTLTRDSSGLSTPIKPSPESPKTSSKDSLTAPTVSPQKRSPGAVRVVEFTSQTKSYDFSDSSQSKNFAEGSQSSRSVLTDGESHSFQTNGSNAENTWSSKSFIQQRVERLYGPGALAQGFFRRVRSKPPDEVQEPPEGEISQNGIRSNTNSSLPVLRHLRPEFRAQLSLGPTTKKISGHEEESSVVQISTDDNKRSKDIPPLQQQISVESLTESISDLQPAAPEVVLPIDQSQSVTCQSGIQPESGGDAVFICKGVKKYELLKQEIDRLNGLVETAEADLAKGESLPEEALGKLRAASGQARLLIRQKLQQFEGLCHKNIAQSAEEPFPTTCEDLAGFWDMVMLQVDHVDRLFEEITKLRNANWVEVKVPSKSIKDGTPKRKTGSGAKRSPASSTKTSASSEAARKAREEGRRKMMEERRRAMKEKQDTATTSGQVEIFVPQENDLKSCNGTL</sequence>
<feature type="region of interest" description="Disordered" evidence="2">
    <location>
        <begin position="224"/>
        <end position="367"/>
    </location>
</feature>
<dbReference type="Proteomes" id="UP001233999">
    <property type="component" value="Unassembled WGS sequence"/>
</dbReference>
<evidence type="ECO:0000256" key="2">
    <source>
        <dbReference type="SAM" id="MobiDB-lite"/>
    </source>
</evidence>
<feature type="compositionally biased region" description="Polar residues" evidence="2">
    <location>
        <begin position="230"/>
        <end position="239"/>
    </location>
</feature>
<feature type="compositionally biased region" description="Low complexity" evidence="2">
    <location>
        <begin position="658"/>
        <end position="672"/>
    </location>
</feature>
<feature type="non-terminal residue" evidence="4">
    <location>
        <position position="1"/>
    </location>
</feature>
<evidence type="ECO:0000256" key="1">
    <source>
        <dbReference type="ARBA" id="ARBA00008839"/>
    </source>
</evidence>
<feature type="compositionally biased region" description="Polar residues" evidence="2">
    <location>
        <begin position="354"/>
        <end position="367"/>
    </location>
</feature>
<evidence type="ECO:0000256" key="3">
    <source>
        <dbReference type="SAM" id="Phobius"/>
    </source>
</evidence>
<dbReference type="Pfam" id="PF03359">
    <property type="entry name" value="GKAP"/>
    <property type="match status" value="1"/>
</dbReference>
<comment type="similarity">
    <text evidence="1">Belongs to the SAPAP family.</text>
</comment>
<keyword evidence="3" id="KW-1133">Transmembrane helix</keyword>
<dbReference type="PANTHER" id="PTHR12353">
    <property type="entry name" value="DISKS LARGE-ASSOCIATED PROTEIN DAP SAP90/PSD-95-ASSOCIATED PROTEIN"/>
    <property type="match status" value="1"/>
</dbReference>